<comment type="caution">
    <text evidence="6">The sequence shown here is derived from an EMBL/GenBank/DDBJ whole genome shotgun (WGS) entry which is preliminary data.</text>
</comment>
<dbReference type="Proteomes" id="UP001046870">
    <property type="component" value="Chromosome 18"/>
</dbReference>
<proteinExistence type="predicted"/>
<keyword evidence="4" id="KW-0325">Glycoprotein</keyword>
<name>A0A9D3T4I2_MEGAT</name>
<evidence type="ECO:0000256" key="5">
    <source>
        <dbReference type="SAM" id="SignalP"/>
    </source>
</evidence>
<comment type="subcellular location">
    <subcellularLocation>
        <location evidence="1">Secreted</location>
    </subcellularLocation>
</comment>
<evidence type="ECO:0000256" key="1">
    <source>
        <dbReference type="ARBA" id="ARBA00004613"/>
    </source>
</evidence>
<dbReference type="CDD" id="cd19415">
    <property type="entry name" value="lipocalin_ApoM_AGP"/>
    <property type="match status" value="1"/>
</dbReference>
<dbReference type="AlphaFoldDB" id="A0A9D3T4I2"/>
<organism evidence="6 7">
    <name type="scientific">Megalops atlanticus</name>
    <name type="common">Tarpon</name>
    <name type="synonym">Clupea gigantea</name>
    <dbReference type="NCBI Taxonomy" id="7932"/>
    <lineage>
        <taxon>Eukaryota</taxon>
        <taxon>Metazoa</taxon>
        <taxon>Chordata</taxon>
        <taxon>Craniata</taxon>
        <taxon>Vertebrata</taxon>
        <taxon>Euteleostomi</taxon>
        <taxon>Actinopterygii</taxon>
        <taxon>Neopterygii</taxon>
        <taxon>Teleostei</taxon>
        <taxon>Elopiformes</taxon>
        <taxon>Megalopidae</taxon>
        <taxon>Megalops</taxon>
    </lineage>
</organism>
<evidence type="ECO:0000313" key="7">
    <source>
        <dbReference type="Proteomes" id="UP001046870"/>
    </source>
</evidence>
<sequence>MCVLFAAALLSLLSLSAASPLHCQDLVKPLVLDDLTRISGKWIVLEGAADHPEFVHTLKMTNSSWMDIVLTSRNDTTILIQGHMIDGKCLHFAQNMTISDHTTIHLRYGNTIANGTFLPTCPDCLVMSFTSLLQGEIARSLYMSGRERKLSASDWEMYRKQAECLGFPQPHFTYDEQQDLCPEEKKLSDMEESEDKSP</sequence>
<evidence type="ECO:0000256" key="3">
    <source>
        <dbReference type="ARBA" id="ARBA00022729"/>
    </source>
</evidence>
<evidence type="ECO:0000256" key="2">
    <source>
        <dbReference type="ARBA" id="ARBA00022525"/>
    </source>
</evidence>
<dbReference type="SUPFAM" id="SSF50814">
    <property type="entry name" value="Lipocalins"/>
    <property type="match status" value="1"/>
</dbReference>
<reference evidence="6" key="1">
    <citation type="submission" date="2021-01" db="EMBL/GenBank/DDBJ databases">
        <authorList>
            <person name="Zahm M."/>
            <person name="Roques C."/>
            <person name="Cabau C."/>
            <person name="Klopp C."/>
            <person name="Donnadieu C."/>
            <person name="Jouanno E."/>
            <person name="Lampietro C."/>
            <person name="Louis A."/>
            <person name="Herpin A."/>
            <person name="Echchiki A."/>
            <person name="Berthelot C."/>
            <person name="Parey E."/>
            <person name="Roest-Crollius H."/>
            <person name="Braasch I."/>
            <person name="Postlethwait J."/>
            <person name="Bobe J."/>
            <person name="Montfort J."/>
            <person name="Bouchez O."/>
            <person name="Begum T."/>
            <person name="Mejri S."/>
            <person name="Adams A."/>
            <person name="Chen W.-J."/>
            <person name="Guiguen Y."/>
        </authorList>
    </citation>
    <scope>NUCLEOTIDE SEQUENCE</scope>
    <source>
        <strain evidence="6">YG-15Mar2019-1</strain>
        <tissue evidence="6">Brain</tissue>
    </source>
</reference>
<keyword evidence="2" id="KW-0964">Secreted</keyword>
<protein>
    <submittedName>
        <fullName evidence="6">Uncharacterized protein</fullName>
    </submittedName>
</protein>
<dbReference type="PANTHER" id="PTHR11967">
    <property type="entry name" value="ALPHA-1-ACID GLYCOPROTEIN"/>
    <property type="match status" value="1"/>
</dbReference>
<accession>A0A9D3T4I2</accession>
<keyword evidence="3 5" id="KW-0732">Signal</keyword>
<dbReference type="EMBL" id="JAFDVH010000018">
    <property type="protein sequence ID" value="KAG7461129.1"/>
    <property type="molecule type" value="Genomic_DNA"/>
</dbReference>
<evidence type="ECO:0000256" key="4">
    <source>
        <dbReference type="ARBA" id="ARBA00023180"/>
    </source>
</evidence>
<gene>
    <name evidence="6" type="ORF">MATL_G00206750</name>
</gene>
<dbReference type="Gene3D" id="2.40.128.20">
    <property type="match status" value="1"/>
</dbReference>
<dbReference type="GO" id="GO:0005576">
    <property type="term" value="C:extracellular region"/>
    <property type="evidence" value="ECO:0007669"/>
    <property type="project" value="UniProtKB-SubCell"/>
</dbReference>
<feature type="chain" id="PRO_5039455830" evidence="5">
    <location>
        <begin position="19"/>
        <end position="198"/>
    </location>
</feature>
<dbReference type="OrthoDB" id="8678705at2759"/>
<evidence type="ECO:0000313" key="6">
    <source>
        <dbReference type="EMBL" id="KAG7461129.1"/>
    </source>
</evidence>
<dbReference type="PANTHER" id="PTHR11967:SF2">
    <property type="entry name" value="ALPHA-1-ACID GLYCOPROTEIN 1"/>
    <property type="match status" value="1"/>
</dbReference>
<dbReference type="InterPro" id="IPR012674">
    <property type="entry name" value="Calycin"/>
</dbReference>
<keyword evidence="7" id="KW-1185">Reference proteome</keyword>
<feature type="signal peptide" evidence="5">
    <location>
        <begin position="1"/>
        <end position="18"/>
    </location>
</feature>